<evidence type="ECO:0000313" key="2">
    <source>
        <dbReference type="Proteomes" id="UP000580839"/>
    </source>
</evidence>
<protein>
    <submittedName>
        <fullName evidence="1">Uncharacterized protein</fullName>
    </submittedName>
</protein>
<comment type="caution">
    <text evidence="1">The sequence shown here is derived from an EMBL/GenBank/DDBJ whole genome shotgun (WGS) entry which is preliminary data.</text>
</comment>
<sequence>MAGVALAWQLGFVSTPPEVARFVRLGDSAARRGDLEPARVSWRRAWDEGLRHPALAARLGWAALQLDAVGEGAVWVIRGHLLDARDPGLAELESRVREAGGLLGVGWLGAPVRRLEWSLLALVLGLTAGLWWPRRGAWIVAVLAVVAGLESSLEIAARTSRHEAVITTSLALGGEGLVLEPGQVVRVVGRQTDQVVVEVTRGTRGLVAPGNLIPVLPSRPGKP</sequence>
<proteinExistence type="predicted"/>
<dbReference type="EMBL" id="JABFRW010000088">
    <property type="protein sequence ID" value="NOT34022.1"/>
    <property type="molecule type" value="Genomic_DNA"/>
</dbReference>
<dbReference type="AlphaFoldDB" id="A0A849SF68"/>
<gene>
    <name evidence="1" type="ORF">HOP12_07620</name>
</gene>
<evidence type="ECO:0000313" key="1">
    <source>
        <dbReference type="EMBL" id="NOT34022.1"/>
    </source>
</evidence>
<reference evidence="1 2" key="1">
    <citation type="submission" date="2020-04" db="EMBL/GenBank/DDBJ databases">
        <title>Metagenomic profiling of ammonia- and methane-oxidizing microorganisms in a Dutch drinking water treatment plant.</title>
        <authorList>
            <person name="Poghosyan L."/>
            <person name="Leucker S."/>
        </authorList>
    </citation>
    <scope>NUCLEOTIDE SEQUENCE [LARGE SCALE GENOMIC DNA]</scope>
    <source>
        <strain evidence="1">S-RSF-IL-03</strain>
    </source>
</reference>
<accession>A0A849SF68</accession>
<organism evidence="1 2">
    <name type="scientific">Eiseniibacteriota bacterium</name>
    <dbReference type="NCBI Taxonomy" id="2212470"/>
    <lineage>
        <taxon>Bacteria</taxon>
        <taxon>Candidatus Eiseniibacteriota</taxon>
    </lineage>
</organism>
<name>A0A849SF68_UNCEI</name>
<dbReference type="Proteomes" id="UP000580839">
    <property type="component" value="Unassembled WGS sequence"/>
</dbReference>